<evidence type="ECO:0000256" key="1">
    <source>
        <dbReference type="ARBA" id="ARBA00001933"/>
    </source>
</evidence>
<dbReference type="InterPro" id="IPR010969">
    <property type="entry name" value="Cys_dSase-rel_unknwn_funct"/>
</dbReference>
<dbReference type="PIRSF" id="PIRSF005572">
    <property type="entry name" value="NifS"/>
    <property type="match status" value="1"/>
</dbReference>
<evidence type="ECO:0000313" key="8">
    <source>
        <dbReference type="EMBL" id="KSV59435.1"/>
    </source>
</evidence>
<dbReference type="OrthoDB" id="9804366at2"/>
<dbReference type="Gene3D" id="3.40.640.10">
    <property type="entry name" value="Type I PLP-dependent aspartate aminotransferase-like (Major domain)"/>
    <property type="match status" value="1"/>
</dbReference>
<dbReference type="InterPro" id="IPR016454">
    <property type="entry name" value="Cysteine_dSase"/>
</dbReference>
<dbReference type="EC" id="2.8.1.7" evidence="3"/>
<dbReference type="Gene3D" id="3.90.1150.10">
    <property type="entry name" value="Aspartate Aminotransferase, domain 1"/>
    <property type="match status" value="1"/>
</dbReference>
<feature type="domain" description="Aminotransferase class V" evidence="7">
    <location>
        <begin position="4"/>
        <end position="376"/>
    </location>
</feature>
<evidence type="ECO:0000256" key="2">
    <source>
        <dbReference type="ARBA" id="ARBA00010447"/>
    </source>
</evidence>
<dbReference type="Pfam" id="PF00266">
    <property type="entry name" value="Aminotran_5"/>
    <property type="match status" value="1"/>
</dbReference>
<dbReference type="InterPro" id="IPR015424">
    <property type="entry name" value="PyrdxlP-dep_Trfase"/>
</dbReference>
<evidence type="ECO:0000313" key="9">
    <source>
        <dbReference type="Proteomes" id="UP000054874"/>
    </source>
</evidence>
<evidence type="ECO:0000256" key="3">
    <source>
        <dbReference type="ARBA" id="ARBA00012239"/>
    </source>
</evidence>
<dbReference type="InterPro" id="IPR015421">
    <property type="entry name" value="PyrdxlP-dep_Trfase_major"/>
</dbReference>
<comment type="catalytic activity">
    <reaction evidence="5">
        <text>(sulfur carrier)-H + L-cysteine = (sulfur carrier)-SH + L-alanine</text>
        <dbReference type="Rhea" id="RHEA:43892"/>
        <dbReference type="Rhea" id="RHEA-COMP:14737"/>
        <dbReference type="Rhea" id="RHEA-COMP:14739"/>
        <dbReference type="ChEBI" id="CHEBI:29917"/>
        <dbReference type="ChEBI" id="CHEBI:35235"/>
        <dbReference type="ChEBI" id="CHEBI:57972"/>
        <dbReference type="ChEBI" id="CHEBI:64428"/>
        <dbReference type="EC" id="2.8.1.7"/>
    </reaction>
</comment>
<gene>
    <name evidence="8" type="ORF">ASU35_08895</name>
</gene>
<dbReference type="NCBIfam" id="TIGR01977">
    <property type="entry name" value="am_tr_V_EF2568"/>
    <property type="match status" value="1"/>
</dbReference>
<dbReference type="InterPro" id="IPR015422">
    <property type="entry name" value="PyrdxlP-dep_Trfase_small"/>
</dbReference>
<dbReference type="InterPro" id="IPR000192">
    <property type="entry name" value="Aminotrans_V_dom"/>
</dbReference>
<evidence type="ECO:0000259" key="7">
    <source>
        <dbReference type="Pfam" id="PF00266"/>
    </source>
</evidence>
<dbReference type="RefSeq" id="WP_058352334.1">
    <property type="nucleotide sequence ID" value="NZ_CABMMD010000135.1"/>
</dbReference>
<reference evidence="8 9" key="1">
    <citation type="submission" date="2015-11" db="EMBL/GenBank/DDBJ databases">
        <title>Butyribacter intestini gen. nov., sp. nov., a butyric acid-producing bacterium of the family Lachnospiraceae isolated from the human faeces.</title>
        <authorList>
            <person name="Zou Y."/>
            <person name="Xue W."/>
            <person name="Luo G."/>
            <person name="Lv M."/>
        </authorList>
    </citation>
    <scope>NUCLEOTIDE SEQUENCE [LARGE SCALE GENOMIC DNA]</scope>
    <source>
        <strain evidence="8 9">ACET-33324</strain>
    </source>
</reference>
<dbReference type="Proteomes" id="UP000054874">
    <property type="component" value="Unassembled WGS sequence"/>
</dbReference>
<dbReference type="InterPro" id="IPR020578">
    <property type="entry name" value="Aminotrans_V_PyrdxlP_BS"/>
</dbReference>
<comment type="cofactor">
    <cofactor evidence="1 6">
        <name>pyridoxal 5'-phosphate</name>
        <dbReference type="ChEBI" id="CHEBI:597326"/>
    </cofactor>
</comment>
<evidence type="ECO:0000256" key="4">
    <source>
        <dbReference type="ARBA" id="ARBA00022898"/>
    </source>
</evidence>
<name>A0A0V8QFQ8_9FIRM</name>
<dbReference type="PANTHER" id="PTHR43586:SF4">
    <property type="entry name" value="ISOPENICILLIN N EPIMERASE"/>
    <property type="match status" value="1"/>
</dbReference>
<dbReference type="STRING" id="290052.ASU35_08895"/>
<keyword evidence="4" id="KW-0663">Pyridoxal phosphate</keyword>
<dbReference type="SUPFAM" id="SSF53383">
    <property type="entry name" value="PLP-dependent transferases"/>
    <property type="match status" value="1"/>
</dbReference>
<evidence type="ECO:0000256" key="5">
    <source>
        <dbReference type="ARBA" id="ARBA00050776"/>
    </source>
</evidence>
<accession>A0A0V8QFQ8</accession>
<dbReference type="PANTHER" id="PTHR43586">
    <property type="entry name" value="CYSTEINE DESULFURASE"/>
    <property type="match status" value="1"/>
</dbReference>
<dbReference type="AlphaFoldDB" id="A0A0V8QFQ8"/>
<dbReference type="EMBL" id="LNAM01000135">
    <property type="protein sequence ID" value="KSV59435.1"/>
    <property type="molecule type" value="Genomic_DNA"/>
</dbReference>
<evidence type="ECO:0000256" key="6">
    <source>
        <dbReference type="RuleBase" id="RU004504"/>
    </source>
</evidence>
<dbReference type="GO" id="GO:0031071">
    <property type="term" value="F:cysteine desulfurase activity"/>
    <property type="evidence" value="ECO:0007669"/>
    <property type="project" value="UniProtKB-EC"/>
</dbReference>
<comment type="similarity">
    <text evidence="2">Belongs to the class-V pyridoxal-phosphate-dependent aminotransferase family. Csd subfamily.</text>
</comment>
<comment type="caution">
    <text evidence="8">The sequence shown here is derived from an EMBL/GenBank/DDBJ whole genome shotgun (WGS) entry which is preliminary data.</text>
</comment>
<proteinExistence type="inferred from homology"/>
<organism evidence="8 9">
    <name type="scientific">Acetivibrio ethanolgignens</name>
    <dbReference type="NCBI Taxonomy" id="290052"/>
    <lineage>
        <taxon>Bacteria</taxon>
        <taxon>Bacillati</taxon>
        <taxon>Bacillota</taxon>
        <taxon>Clostridia</taxon>
        <taxon>Eubacteriales</taxon>
        <taxon>Oscillospiraceae</taxon>
        <taxon>Acetivibrio</taxon>
    </lineage>
</organism>
<dbReference type="PROSITE" id="PS00595">
    <property type="entry name" value="AA_TRANSFER_CLASS_5"/>
    <property type="match status" value="1"/>
</dbReference>
<sequence length="390" mass="42976">MNRIYLDQAATSFPKGEGVAKEMAEYLTRVGVNINRGSYEDAYETAGVVYETREMLCRFFDFGPLPDKAKNVVFTANITYALNMLIKGLLKKGDHVLVSAMEHNAVMRPLVQLEKSGIISFDRVPCNVKGELCLEKMEGLIRGNTRAVIMTHGSNVCGTMLPLEKVGQLAKKHGLYFIVDSAQTAGVFPISMRKMQIDALAFTGHKGLLGPQGIGGFLITDELSEKIEPLVTGGTGSISDTEDTPEFLPDKFEAGTMNLPGIVGLHRALEYLEETGIDVIREKECRLTELFLQGLKKIPGIRLIGKEDMEGRTAVVSIQCDTRDEAVLAFELDSQYHIQTRVGMHCAPNAHKTLNTFPEGTIRFSFGYHNTEEEVETALNAIREILVAAV</sequence>
<protein>
    <recommendedName>
        <fullName evidence="3">cysteine desulfurase</fullName>
        <ecNumber evidence="3">2.8.1.7</ecNumber>
    </recommendedName>
</protein>
<keyword evidence="9" id="KW-1185">Reference proteome</keyword>